<accession>A0AAD6ZQH8</accession>
<keyword evidence="2" id="KW-1185">Reference proteome</keyword>
<dbReference type="EMBL" id="JARIHO010000032">
    <property type="protein sequence ID" value="KAJ7334599.1"/>
    <property type="molecule type" value="Genomic_DNA"/>
</dbReference>
<protein>
    <submittedName>
        <fullName evidence="1">Uncharacterized protein</fullName>
    </submittedName>
</protein>
<feature type="non-terminal residue" evidence="1">
    <location>
        <position position="94"/>
    </location>
</feature>
<feature type="non-terminal residue" evidence="1">
    <location>
        <position position="1"/>
    </location>
</feature>
<proteinExistence type="predicted"/>
<name>A0AAD6ZQH8_9AGAR</name>
<evidence type="ECO:0000313" key="1">
    <source>
        <dbReference type="EMBL" id="KAJ7334599.1"/>
    </source>
</evidence>
<dbReference type="Proteomes" id="UP001218218">
    <property type="component" value="Unassembled WGS sequence"/>
</dbReference>
<reference evidence="1" key="1">
    <citation type="submission" date="2023-03" db="EMBL/GenBank/DDBJ databases">
        <title>Massive genome expansion in bonnet fungi (Mycena s.s.) driven by repeated elements and novel gene families across ecological guilds.</title>
        <authorList>
            <consortium name="Lawrence Berkeley National Laboratory"/>
            <person name="Harder C.B."/>
            <person name="Miyauchi S."/>
            <person name="Viragh M."/>
            <person name="Kuo A."/>
            <person name="Thoen E."/>
            <person name="Andreopoulos B."/>
            <person name="Lu D."/>
            <person name="Skrede I."/>
            <person name="Drula E."/>
            <person name="Henrissat B."/>
            <person name="Morin E."/>
            <person name="Kohler A."/>
            <person name="Barry K."/>
            <person name="LaButti K."/>
            <person name="Morin E."/>
            <person name="Salamov A."/>
            <person name="Lipzen A."/>
            <person name="Mereny Z."/>
            <person name="Hegedus B."/>
            <person name="Baldrian P."/>
            <person name="Stursova M."/>
            <person name="Weitz H."/>
            <person name="Taylor A."/>
            <person name="Grigoriev I.V."/>
            <person name="Nagy L.G."/>
            <person name="Martin F."/>
            <person name="Kauserud H."/>
        </authorList>
    </citation>
    <scope>NUCLEOTIDE SEQUENCE</scope>
    <source>
        <strain evidence="1">CBHHK002</strain>
    </source>
</reference>
<evidence type="ECO:0000313" key="2">
    <source>
        <dbReference type="Proteomes" id="UP001218218"/>
    </source>
</evidence>
<gene>
    <name evidence="1" type="ORF">DFH08DRAFT_623276</name>
</gene>
<sequence>VVPRKPHQVNPSGISRKNCGCPSCYQDQTLVGCEHPGRCIDATRLLVDCLLPKWNPSMPNVDLTDELALTNNEHELNNRTIETDEVMIFNLNFT</sequence>
<comment type="caution">
    <text evidence="1">The sequence shown here is derived from an EMBL/GenBank/DDBJ whole genome shotgun (WGS) entry which is preliminary data.</text>
</comment>
<organism evidence="1 2">
    <name type="scientific">Mycena albidolilacea</name>
    <dbReference type="NCBI Taxonomy" id="1033008"/>
    <lineage>
        <taxon>Eukaryota</taxon>
        <taxon>Fungi</taxon>
        <taxon>Dikarya</taxon>
        <taxon>Basidiomycota</taxon>
        <taxon>Agaricomycotina</taxon>
        <taxon>Agaricomycetes</taxon>
        <taxon>Agaricomycetidae</taxon>
        <taxon>Agaricales</taxon>
        <taxon>Marasmiineae</taxon>
        <taxon>Mycenaceae</taxon>
        <taxon>Mycena</taxon>
    </lineage>
</organism>
<dbReference type="AlphaFoldDB" id="A0AAD6ZQH8"/>